<evidence type="ECO:0000313" key="1">
    <source>
        <dbReference type="EMBL" id="MBX13165.1"/>
    </source>
</evidence>
<accession>A0A2P2L5E8</accession>
<protein>
    <submittedName>
        <fullName evidence="1">Uncharacterized protein</fullName>
    </submittedName>
</protein>
<dbReference type="AlphaFoldDB" id="A0A2P2L5E8"/>
<dbReference type="EMBL" id="GGEC01032681">
    <property type="protein sequence ID" value="MBX13165.1"/>
    <property type="molecule type" value="Transcribed_RNA"/>
</dbReference>
<proteinExistence type="predicted"/>
<name>A0A2P2L5E8_RHIMU</name>
<organism evidence="1">
    <name type="scientific">Rhizophora mucronata</name>
    <name type="common">Asiatic mangrove</name>
    <dbReference type="NCBI Taxonomy" id="61149"/>
    <lineage>
        <taxon>Eukaryota</taxon>
        <taxon>Viridiplantae</taxon>
        <taxon>Streptophyta</taxon>
        <taxon>Embryophyta</taxon>
        <taxon>Tracheophyta</taxon>
        <taxon>Spermatophyta</taxon>
        <taxon>Magnoliopsida</taxon>
        <taxon>eudicotyledons</taxon>
        <taxon>Gunneridae</taxon>
        <taxon>Pentapetalae</taxon>
        <taxon>rosids</taxon>
        <taxon>fabids</taxon>
        <taxon>Malpighiales</taxon>
        <taxon>Rhizophoraceae</taxon>
        <taxon>Rhizophora</taxon>
    </lineage>
</organism>
<sequence length="57" mass="6858">MPMTWHENHLSCQRQLLYQVELEQIQLDLAFYLLKMETHLIPVSHMKILNSVKQHSL</sequence>
<reference evidence="1" key="1">
    <citation type="submission" date="2018-02" db="EMBL/GenBank/DDBJ databases">
        <title>Rhizophora mucronata_Transcriptome.</title>
        <authorList>
            <person name="Meera S.P."/>
            <person name="Sreeshan A."/>
            <person name="Augustine A."/>
        </authorList>
    </citation>
    <scope>NUCLEOTIDE SEQUENCE</scope>
    <source>
        <tissue evidence="1">Leaf</tissue>
    </source>
</reference>